<dbReference type="InterPro" id="IPR036864">
    <property type="entry name" value="Zn2-C6_fun-type_DNA-bd_sf"/>
</dbReference>
<feature type="region of interest" description="Disordered" evidence="5">
    <location>
        <begin position="102"/>
        <end position="136"/>
    </location>
</feature>
<keyword evidence="7" id="KW-1185">Reference proteome</keyword>
<dbReference type="Proteomes" id="UP000019484">
    <property type="component" value="Unassembled WGS sequence"/>
</dbReference>
<dbReference type="EMBL" id="AMWN01000003">
    <property type="protein sequence ID" value="EXJ91249.1"/>
    <property type="molecule type" value="Genomic_DNA"/>
</dbReference>
<dbReference type="AlphaFoldDB" id="W9Z9P9"/>
<dbReference type="GO" id="GO:0000981">
    <property type="term" value="F:DNA-binding transcription factor activity, RNA polymerase II-specific"/>
    <property type="evidence" value="ECO:0007669"/>
    <property type="project" value="InterPro"/>
</dbReference>
<dbReference type="eggNOG" id="ENOG502SHX1">
    <property type="taxonomic scope" value="Eukaryota"/>
</dbReference>
<feature type="region of interest" description="Disordered" evidence="5">
    <location>
        <begin position="225"/>
        <end position="333"/>
    </location>
</feature>
<feature type="region of interest" description="Disordered" evidence="5">
    <location>
        <begin position="984"/>
        <end position="1006"/>
    </location>
</feature>
<name>W9Z9P9_9EURO</name>
<protein>
    <recommendedName>
        <fullName evidence="8">Zn(2)-C6 fungal-type domain-containing protein</fullName>
    </recommendedName>
</protein>
<feature type="compositionally biased region" description="Low complexity" evidence="5">
    <location>
        <begin position="292"/>
        <end position="322"/>
    </location>
</feature>
<dbReference type="RefSeq" id="XP_007723443.1">
    <property type="nucleotide sequence ID" value="XM_007725253.1"/>
</dbReference>
<keyword evidence="1" id="KW-0805">Transcription regulation</keyword>
<evidence type="ECO:0008006" key="8">
    <source>
        <dbReference type="Google" id="ProtNLM"/>
    </source>
</evidence>
<feature type="compositionally biased region" description="Gly residues" evidence="5">
    <location>
        <begin position="990"/>
        <end position="1006"/>
    </location>
</feature>
<feature type="region of interest" description="Disordered" evidence="5">
    <location>
        <begin position="1"/>
        <end position="24"/>
    </location>
</feature>
<feature type="compositionally biased region" description="Polar residues" evidence="5">
    <location>
        <begin position="196"/>
        <end position="213"/>
    </location>
</feature>
<comment type="caution">
    <text evidence="6">The sequence shown here is derived from an EMBL/GenBank/DDBJ whole genome shotgun (WGS) entry which is preliminary data.</text>
</comment>
<evidence type="ECO:0000256" key="2">
    <source>
        <dbReference type="ARBA" id="ARBA00023125"/>
    </source>
</evidence>
<dbReference type="STRING" id="1182541.W9Z9P9"/>
<accession>W9Z9P9</accession>
<evidence type="ECO:0000313" key="6">
    <source>
        <dbReference type="EMBL" id="EXJ91249.1"/>
    </source>
</evidence>
<dbReference type="GeneID" id="19159242"/>
<dbReference type="HOGENOM" id="CLU_006237_0_0_1"/>
<dbReference type="Gene3D" id="4.10.240.10">
    <property type="entry name" value="Zn(2)-C6 fungal-type DNA-binding domain"/>
    <property type="match status" value="1"/>
</dbReference>
<feature type="compositionally biased region" description="Low complexity" evidence="5">
    <location>
        <begin position="122"/>
        <end position="136"/>
    </location>
</feature>
<dbReference type="OrthoDB" id="5958943at2759"/>
<feature type="region of interest" description="Disordered" evidence="5">
    <location>
        <begin position="530"/>
        <end position="568"/>
    </location>
</feature>
<feature type="compositionally biased region" description="Polar residues" evidence="5">
    <location>
        <begin position="323"/>
        <end position="333"/>
    </location>
</feature>
<feature type="compositionally biased region" description="Low complexity" evidence="5">
    <location>
        <begin position="230"/>
        <end position="261"/>
    </location>
</feature>
<dbReference type="GO" id="GO:0003677">
    <property type="term" value="F:DNA binding"/>
    <property type="evidence" value="ECO:0007669"/>
    <property type="project" value="UniProtKB-KW"/>
</dbReference>
<feature type="region of interest" description="Disordered" evidence="5">
    <location>
        <begin position="617"/>
        <end position="636"/>
    </location>
</feature>
<evidence type="ECO:0000256" key="4">
    <source>
        <dbReference type="ARBA" id="ARBA00023242"/>
    </source>
</evidence>
<dbReference type="GO" id="GO:0008270">
    <property type="term" value="F:zinc ion binding"/>
    <property type="evidence" value="ECO:0007669"/>
    <property type="project" value="InterPro"/>
</dbReference>
<organism evidence="6 7">
    <name type="scientific">Capronia coronata CBS 617.96</name>
    <dbReference type="NCBI Taxonomy" id="1182541"/>
    <lineage>
        <taxon>Eukaryota</taxon>
        <taxon>Fungi</taxon>
        <taxon>Dikarya</taxon>
        <taxon>Ascomycota</taxon>
        <taxon>Pezizomycotina</taxon>
        <taxon>Eurotiomycetes</taxon>
        <taxon>Chaetothyriomycetidae</taxon>
        <taxon>Chaetothyriales</taxon>
        <taxon>Herpotrichiellaceae</taxon>
        <taxon>Capronia</taxon>
    </lineage>
</organism>
<evidence type="ECO:0000256" key="5">
    <source>
        <dbReference type="SAM" id="MobiDB-lite"/>
    </source>
</evidence>
<feature type="region of interest" description="Disordered" evidence="5">
    <location>
        <begin position="180"/>
        <end position="213"/>
    </location>
</feature>
<evidence type="ECO:0000256" key="1">
    <source>
        <dbReference type="ARBA" id="ARBA00023015"/>
    </source>
</evidence>
<keyword evidence="4" id="KW-0539">Nucleus</keyword>
<sequence>MASTATSQTEPTSSGYSKTARRQYQSCDQCRKSRRACDAGTLRVVNFPFAEDDTVSATFPTCEACSNCAKSGKKCSFDWLRTLPLHGLPKGIKRKLELTGFPEPADARSNPASETHIRPSLIASPSLPRDSSSSSIESIPAFIPESNENVEGQSLAHAKYTHSPYSSFGHETTVYNPSPNVPDIYLTPNAAPNGPSPTSQKTANISPHALSVSTKPSIRWSVPTFNRYDTSSSSASSRSLDSRTTTFSSQAARSASSICSDSSREQESADTSSPKQVRCIAQPGRTCDPLPKKTSSSALPPSTSPASAAIATASRRPSISSALPTNGRSTPLSPHQVRFADGAMKSMIATGLLRIYHDSFENALSCWVTERNCPYETELHDLIAQPNDCSAADEAAFRLGDNRIFSRVSRLDSAFAQLRGRDLTMVENRTASKALNAAIMAFASQWSHSSHNSFWKSKEGRTQMKAWQSRSRNEVPDSAAGTSDPILSSECERLIQKTLWHEARTAIQATTEIDSFKVILAHMIFALTQRPLDDGPRSPKPPDSTKVPDGNTGGGRASHGGPSADGGYAQSVDLLVNEDWDPFSTSDLETISSPAVYLETAVRNLFSWRRKIERHRRKRMRSCRTQAGDPPRSRPLGAVAVRDQQTFNILFWLGIMCDTTSSAITKRPLIIPDEDCAMIRDKMHGVVHDGQHANNNETTSASNRGSIDLSDDFGLGLGLGINVNAGHGVNVGVLDAEGSIASTEHCHPNGPSPTDNDLWGDYLLKFNWAGPRPTPPRWPCTFDQAALVLQEAIPVKVLLYRKVSQLQTLAYRRSPAHLLEKCIEEALAVYQHWNSTYQPFMRDCVHMHDQLPARVQSWYVILDGHWHYGCLLLADAIAQVDQDQQTMAPQRTLRARCGLIGELRRDNATAVADIARASLAEHAPEVPDNADFSFACNGSAILTEPWTDVLVRAMGSACQVFMDGLARWDDRALDRGFGTTREASSNGDWVMGGTGGGGGGGGGGRSGDVDYDDSIAKAEICIQGMVLLGRKSDAANRTAEIFWARLNKVVSAGRRSMPREDYVQQGKQPSSLREDLVAGLDLNFLSTPHSIRC</sequence>
<keyword evidence="3" id="KW-0804">Transcription</keyword>
<proteinExistence type="predicted"/>
<evidence type="ECO:0000256" key="3">
    <source>
        <dbReference type="ARBA" id="ARBA00023163"/>
    </source>
</evidence>
<evidence type="ECO:0000313" key="7">
    <source>
        <dbReference type="Proteomes" id="UP000019484"/>
    </source>
</evidence>
<reference evidence="6 7" key="1">
    <citation type="submission" date="2013-03" db="EMBL/GenBank/DDBJ databases">
        <title>The Genome Sequence of Capronia coronata CBS 617.96.</title>
        <authorList>
            <consortium name="The Broad Institute Genomics Platform"/>
            <person name="Cuomo C."/>
            <person name="de Hoog S."/>
            <person name="Gorbushina A."/>
            <person name="Walker B."/>
            <person name="Young S.K."/>
            <person name="Zeng Q."/>
            <person name="Gargeya S."/>
            <person name="Fitzgerald M."/>
            <person name="Haas B."/>
            <person name="Abouelleil A."/>
            <person name="Allen A.W."/>
            <person name="Alvarado L."/>
            <person name="Arachchi H.M."/>
            <person name="Berlin A.M."/>
            <person name="Chapman S.B."/>
            <person name="Gainer-Dewar J."/>
            <person name="Goldberg J."/>
            <person name="Griggs A."/>
            <person name="Gujja S."/>
            <person name="Hansen M."/>
            <person name="Howarth C."/>
            <person name="Imamovic A."/>
            <person name="Ireland A."/>
            <person name="Larimer J."/>
            <person name="McCowan C."/>
            <person name="Murphy C."/>
            <person name="Pearson M."/>
            <person name="Poon T.W."/>
            <person name="Priest M."/>
            <person name="Roberts A."/>
            <person name="Saif S."/>
            <person name="Shea T."/>
            <person name="Sisk P."/>
            <person name="Sykes S."/>
            <person name="Wortman J."/>
            <person name="Nusbaum C."/>
            <person name="Birren B."/>
        </authorList>
    </citation>
    <scope>NUCLEOTIDE SEQUENCE [LARGE SCALE GENOMIC DNA]</scope>
    <source>
        <strain evidence="6 7">CBS 617.96</strain>
    </source>
</reference>
<feature type="region of interest" description="Disordered" evidence="5">
    <location>
        <begin position="452"/>
        <end position="486"/>
    </location>
</feature>
<dbReference type="CDD" id="cd00067">
    <property type="entry name" value="GAL4"/>
    <property type="match status" value="1"/>
</dbReference>
<keyword evidence="2" id="KW-0238">DNA-binding</keyword>
<gene>
    <name evidence="6" type="ORF">A1O1_04359</name>
</gene>
<dbReference type="InterPro" id="IPR001138">
    <property type="entry name" value="Zn2Cys6_DnaBD"/>
</dbReference>